<gene>
    <name evidence="1" type="ORF">D7024_04935</name>
</gene>
<dbReference type="RefSeq" id="WP_121450786.1">
    <property type="nucleotide sequence ID" value="NZ_RBWE01000001.1"/>
</dbReference>
<dbReference type="OrthoDB" id="1707630at2"/>
<proteinExistence type="predicted"/>
<evidence type="ECO:0000313" key="2">
    <source>
        <dbReference type="Proteomes" id="UP000271256"/>
    </source>
</evidence>
<organism evidence="1 2">
    <name type="scientific">Desulfofundulus salinus</name>
    <dbReference type="NCBI Taxonomy" id="2419843"/>
    <lineage>
        <taxon>Bacteria</taxon>
        <taxon>Bacillati</taxon>
        <taxon>Bacillota</taxon>
        <taxon>Clostridia</taxon>
        <taxon>Eubacteriales</taxon>
        <taxon>Peptococcaceae</taxon>
        <taxon>Desulfofundulus</taxon>
    </lineage>
</organism>
<dbReference type="Proteomes" id="UP000271256">
    <property type="component" value="Unassembled WGS sequence"/>
</dbReference>
<evidence type="ECO:0000313" key="1">
    <source>
        <dbReference type="EMBL" id="RKO66350.1"/>
    </source>
</evidence>
<name>A0A494X091_9FIRM</name>
<sequence>MTNEEFQSLVLQQLGKINKRLDSLEEGQLHLATRLDNVDNKVDKLGLRLENEVIDKVRALFDGFALRGDQIERLQKHLDERLDSIETDTRYLVARVARLEKLAK</sequence>
<keyword evidence="2" id="KW-1185">Reference proteome</keyword>
<accession>A0A494X091</accession>
<protein>
    <submittedName>
        <fullName evidence="1">Uncharacterized protein</fullName>
    </submittedName>
</protein>
<reference evidence="1 2" key="1">
    <citation type="submission" date="2018-10" db="EMBL/GenBank/DDBJ databases">
        <authorList>
            <person name="Grouzdev D.S."/>
            <person name="Krutkina M.S."/>
            <person name="Tourova T.P."/>
            <person name="Nazina T.N."/>
        </authorList>
    </citation>
    <scope>NUCLEOTIDE SEQUENCE [LARGE SCALE GENOMIC DNA]</scope>
    <source>
        <strain evidence="1 2">435</strain>
    </source>
</reference>
<dbReference type="AlphaFoldDB" id="A0A494X091"/>
<comment type="caution">
    <text evidence="1">The sequence shown here is derived from an EMBL/GenBank/DDBJ whole genome shotgun (WGS) entry which is preliminary data.</text>
</comment>
<dbReference type="EMBL" id="RBWE01000001">
    <property type="protein sequence ID" value="RKO66350.1"/>
    <property type="molecule type" value="Genomic_DNA"/>
</dbReference>